<protein>
    <recommendedName>
        <fullName evidence="1">SnoaL-like domain-containing protein</fullName>
    </recommendedName>
</protein>
<gene>
    <name evidence="2" type="ORF">MNBD_PLANCTO03-1470</name>
</gene>
<sequence>MTETAPASSIAEVLDDFHDAAAKADGARYFGHFAPGGVFLGTDPAERWTVPEFRAWAKPYFARDEAWTYRAIKRHIDVAPGGQVGWFDEVVRNDSYGDLRGTGVLLLIEGEWKITQYSLTFLVPNEDAEAVLRILHRDK</sequence>
<evidence type="ECO:0000313" key="2">
    <source>
        <dbReference type="EMBL" id="VAX42803.1"/>
    </source>
</evidence>
<dbReference type="InterPro" id="IPR032710">
    <property type="entry name" value="NTF2-like_dom_sf"/>
</dbReference>
<dbReference type="Gene3D" id="3.10.450.50">
    <property type="match status" value="1"/>
</dbReference>
<accession>A0A3B1DZM8</accession>
<dbReference type="EMBL" id="UOGK01000754">
    <property type="protein sequence ID" value="VAX42803.1"/>
    <property type="molecule type" value="Genomic_DNA"/>
</dbReference>
<organism evidence="2">
    <name type="scientific">hydrothermal vent metagenome</name>
    <dbReference type="NCBI Taxonomy" id="652676"/>
    <lineage>
        <taxon>unclassified sequences</taxon>
        <taxon>metagenomes</taxon>
        <taxon>ecological metagenomes</taxon>
    </lineage>
</organism>
<reference evidence="2" key="1">
    <citation type="submission" date="2018-06" db="EMBL/GenBank/DDBJ databases">
        <authorList>
            <person name="Zhirakovskaya E."/>
        </authorList>
    </citation>
    <scope>NUCLEOTIDE SEQUENCE</scope>
</reference>
<name>A0A3B1DZM8_9ZZZZ</name>
<proteinExistence type="predicted"/>
<evidence type="ECO:0000259" key="1">
    <source>
        <dbReference type="Pfam" id="PF13474"/>
    </source>
</evidence>
<dbReference type="SUPFAM" id="SSF54427">
    <property type="entry name" value="NTF2-like"/>
    <property type="match status" value="1"/>
</dbReference>
<feature type="domain" description="SnoaL-like" evidence="1">
    <location>
        <begin position="10"/>
        <end position="123"/>
    </location>
</feature>
<dbReference type="AlphaFoldDB" id="A0A3B1DZM8"/>
<dbReference type="InterPro" id="IPR037401">
    <property type="entry name" value="SnoaL-like"/>
</dbReference>
<dbReference type="Pfam" id="PF13474">
    <property type="entry name" value="SnoaL_3"/>
    <property type="match status" value="1"/>
</dbReference>